<dbReference type="Pfam" id="PF02518">
    <property type="entry name" value="HATPase_c"/>
    <property type="match status" value="1"/>
</dbReference>
<protein>
    <recommendedName>
        <fullName evidence="3">Stage 0 sporulation protein A homolog</fullName>
        <ecNumber evidence="2">2.7.13.3</ecNumber>
    </recommendedName>
</protein>
<evidence type="ECO:0000256" key="9">
    <source>
        <dbReference type="PROSITE-ProRule" id="PRU00169"/>
    </source>
</evidence>
<evidence type="ECO:0000259" key="12">
    <source>
        <dbReference type="PROSITE" id="PS50112"/>
    </source>
</evidence>
<dbReference type="SMART" id="SM00091">
    <property type="entry name" value="PAS"/>
    <property type="match status" value="3"/>
</dbReference>
<dbReference type="RefSeq" id="WP_006782947.1">
    <property type="nucleotide sequence ID" value="NZ_CP040506.1"/>
</dbReference>
<dbReference type="Gene3D" id="3.40.50.2300">
    <property type="match status" value="1"/>
</dbReference>
<dbReference type="EMBL" id="ADLN01000127">
    <property type="protein sequence ID" value="EHI57052.1"/>
    <property type="molecule type" value="Genomic_DNA"/>
</dbReference>
<dbReference type="Pfam" id="PF00072">
    <property type="entry name" value="Response_reg"/>
    <property type="match status" value="1"/>
</dbReference>
<dbReference type="InterPro" id="IPR003594">
    <property type="entry name" value="HATPase_dom"/>
</dbReference>
<dbReference type="PROSITE" id="PS50109">
    <property type="entry name" value="HIS_KIN"/>
    <property type="match status" value="1"/>
</dbReference>
<dbReference type="SMART" id="SM00387">
    <property type="entry name" value="HATPase_c"/>
    <property type="match status" value="1"/>
</dbReference>
<dbReference type="PATRIC" id="fig|742737.3.peg.4944"/>
<dbReference type="PROSITE" id="PS50112">
    <property type="entry name" value="PAS"/>
    <property type="match status" value="1"/>
</dbReference>
<dbReference type="InterPro" id="IPR001610">
    <property type="entry name" value="PAC"/>
</dbReference>
<feature type="modified residue" description="4-aspartylphosphate" evidence="9">
    <location>
        <position position="1352"/>
    </location>
</feature>
<dbReference type="PANTHER" id="PTHR43047:SF64">
    <property type="entry name" value="HISTIDINE KINASE CONTAINING CHEY-HOMOLOGOUS RECEIVER DOMAIN AND PAS DOMAIN-RELATED"/>
    <property type="match status" value="1"/>
</dbReference>
<dbReference type="PANTHER" id="PTHR43047">
    <property type="entry name" value="TWO-COMPONENT HISTIDINE PROTEIN KINASE"/>
    <property type="match status" value="1"/>
</dbReference>
<keyword evidence="6" id="KW-0418">Kinase</keyword>
<dbReference type="Proteomes" id="UP000005384">
    <property type="component" value="Unassembled WGS sequence"/>
</dbReference>
<evidence type="ECO:0000313" key="15">
    <source>
        <dbReference type="Proteomes" id="UP000005384"/>
    </source>
</evidence>
<evidence type="ECO:0000256" key="6">
    <source>
        <dbReference type="ARBA" id="ARBA00022777"/>
    </source>
</evidence>
<dbReference type="InterPro" id="IPR004358">
    <property type="entry name" value="Sig_transdc_His_kin-like_C"/>
</dbReference>
<keyword evidence="4 9" id="KW-0597">Phosphoprotein</keyword>
<dbReference type="Pfam" id="PF13188">
    <property type="entry name" value="PAS_8"/>
    <property type="match status" value="1"/>
</dbReference>
<evidence type="ECO:0000259" key="10">
    <source>
        <dbReference type="PROSITE" id="PS50109"/>
    </source>
</evidence>
<dbReference type="InterPro" id="IPR000014">
    <property type="entry name" value="PAS"/>
</dbReference>
<dbReference type="PRINTS" id="PR00344">
    <property type="entry name" value="BCTRLSENSOR"/>
</dbReference>
<dbReference type="Gene3D" id="3.30.565.10">
    <property type="entry name" value="Histidine kinase-like ATPase, C-terminal domain"/>
    <property type="match status" value="1"/>
</dbReference>
<dbReference type="SMART" id="SM00086">
    <property type="entry name" value="PAC"/>
    <property type="match status" value="3"/>
</dbReference>
<dbReference type="InterPro" id="IPR035965">
    <property type="entry name" value="PAS-like_dom_sf"/>
</dbReference>
<dbReference type="CDD" id="cd00130">
    <property type="entry name" value="PAS"/>
    <property type="match status" value="1"/>
</dbReference>
<keyword evidence="7" id="KW-0902">Two-component regulatory system</keyword>
<dbReference type="SUPFAM" id="SSF47384">
    <property type="entry name" value="Homodimeric domain of signal transducing histidine kinase"/>
    <property type="match status" value="1"/>
</dbReference>
<dbReference type="PROSITE" id="PS50110">
    <property type="entry name" value="RESPONSE_REGULATORY"/>
    <property type="match status" value="1"/>
</dbReference>
<dbReference type="InterPro" id="IPR011006">
    <property type="entry name" value="CheY-like_superfamily"/>
</dbReference>
<dbReference type="Pfam" id="PF00512">
    <property type="entry name" value="HisKA"/>
    <property type="match status" value="1"/>
</dbReference>
<dbReference type="EC" id="2.7.13.3" evidence="2"/>
<dbReference type="GO" id="GO:0000155">
    <property type="term" value="F:phosphorelay sensor kinase activity"/>
    <property type="evidence" value="ECO:0007669"/>
    <property type="project" value="InterPro"/>
</dbReference>
<sequence>MLQENPFQNQSSAQLASVLNQAPVAVIVSSAENRELLYANDVACRLFAQKEYRPGMTCYEAAGYEKPCPFCQCDRLSRTEFLVRNHFDNIRHRIYQLKGKLIDWDGKPACIEYIMDVTDTQVKEEQIRVQSEEMERTFRSLPCGLCVYQYADGVISPVFHNPVFYEIMGYSDEQILMVDKKTEFLGVHPEDVASLKQKIAEAIMSNGTVDYDYRVWNAKKQKYGCIHLQGSVKPQEDGSKLLYGVYSDVSEQRRLEHALEEARMELDHLINSIPGGIASYQVENGKVTPTFVSDGLLALSGYTREEYLELVRDDTIHIVYEVDQARVLSAANAAMESGQLLDISYRTRHKDGHLVWIHVNGRRIGPKAETMRFYAVFTGMSAEAQLFQKIANETADKIYVIDKESYELLYANESNEFLCQETDCVGQKCYKVLFNREEPCEFCTLKTHEPDGIPHDMGYYGDGHFYNTRFRETLWNGIPAYVKYVQDVTEEVRTQKEKEHLEQYFQTMVRKLPGGVVVVRFEKDGRKVPEYFSDGYAALSGMTMEELWENYGEDGMTGVHPDDVDQLNAELAEFVASGEEQREFIYRMKRKNASYLWVKNTVSMIQREDGEFILYASYHDMTREREEQEQIRQQYKELLIQHYRTPGPNALIVGHCNVSQSRIVEISDYTGSDLLKSFGTERDAFFTGISSLVVEEEERREFLNLFLNEPTLRAFHAGNTEIELDCFVKLPKEVSGRYVKFRVVLVETPDTGDITGILTVYDITEQTISDKNLHQLSTSSYDMISDVDLVKSTSTLVSGESAPGIEPGSTGRYVDRLNRMIRELVVPKDKELVAKMMEPAYMMERLKRDGDYSFSFSVLGGDGEILTKKLSVLATDLRLGRVCLARADITDSVREQQGLLSAVAYTFELLAIIRVNSRWLTLYTRQTVQQALPPEQCEHDIWYENIKKKYVPDGGEETLKRCFGLNNMLERLEKEPEGFDFVLPYQGDDGLRYKQVNVVWGDRDRKTICIVRQDVTEMLAAERQSQEALEKALTLAEEANRAKSDFLSSMSHDIRTPMNAIMGMTALAEAHLEDRGKVENCLEKISLSSRHLLSLINDILDMSKIERSKITLNHVRIYLPELMEQLSAMMGQQANAAGLEFKMETGEIVHPCFYGDSLRVNQILINILSNAIKFTPEGGCVDFLAEEILSVIQAQGVRYRFTIRDTGIGMSEEFLAHLFEPFTRNANVAGIEGTGLGLSITKGLVELMHGELTVESREQGGSSFYVELEFEAAEEEAGIDFEKQTKISVRTRESGIAGRHFLVAEDNDINAEILSEVLQLYGAKSVVKRNGLLTVQEFKHAAPGTYDAILMDIQMPEMNGYEAARAIRKLERETQQRIPIIAMTANAFTEDIQAAMEAGMDAHIAKPIDMQVLIETLDKLLV</sequence>
<feature type="domain" description="PAS" evidence="12">
    <location>
        <begin position="161"/>
        <end position="206"/>
    </location>
</feature>
<organism evidence="14 15">
    <name type="scientific">Hungatella hathewayi WAL-18680</name>
    <dbReference type="NCBI Taxonomy" id="742737"/>
    <lineage>
        <taxon>Bacteria</taxon>
        <taxon>Bacillati</taxon>
        <taxon>Bacillota</taxon>
        <taxon>Clostridia</taxon>
        <taxon>Lachnospirales</taxon>
        <taxon>Lachnospiraceae</taxon>
        <taxon>Hungatella</taxon>
    </lineage>
</organism>
<feature type="domain" description="Histidine kinase" evidence="10">
    <location>
        <begin position="1049"/>
        <end position="1272"/>
    </location>
</feature>
<feature type="domain" description="PAC" evidence="13">
    <location>
        <begin position="582"/>
        <end position="633"/>
    </location>
</feature>
<dbReference type="Pfam" id="PF08447">
    <property type="entry name" value="PAS_3"/>
    <property type="match status" value="3"/>
</dbReference>
<keyword evidence="5" id="KW-0808">Transferase</keyword>
<dbReference type="SUPFAM" id="SSF55785">
    <property type="entry name" value="PYP-like sensor domain (PAS domain)"/>
    <property type="match status" value="3"/>
</dbReference>
<evidence type="ECO:0000256" key="1">
    <source>
        <dbReference type="ARBA" id="ARBA00000085"/>
    </source>
</evidence>
<gene>
    <name evidence="14" type="ORF">HMPREF9473_04959</name>
</gene>
<dbReference type="PROSITE" id="PS50113">
    <property type="entry name" value="PAC"/>
    <property type="match status" value="1"/>
</dbReference>
<feature type="domain" description="Response regulatory" evidence="11">
    <location>
        <begin position="1300"/>
        <end position="1421"/>
    </location>
</feature>
<evidence type="ECO:0000256" key="4">
    <source>
        <dbReference type="ARBA" id="ARBA00022553"/>
    </source>
</evidence>
<comment type="caution">
    <text evidence="14">The sequence shown here is derived from an EMBL/GenBank/DDBJ whole genome shotgun (WGS) entry which is preliminary data.</text>
</comment>
<dbReference type="HOGENOM" id="CLU_000445_114_21_9"/>
<dbReference type="InterPro" id="IPR005467">
    <property type="entry name" value="His_kinase_dom"/>
</dbReference>
<dbReference type="SMART" id="SM00448">
    <property type="entry name" value="REC"/>
    <property type="match status" value="1"/>
</dbReference>
<dbReference type="InterPro" id="IPR000700">
    <property type="entry name" value="PAS-assoc_C"/>
</dbReference>
<keyword evidence="15" id="KW-1185">Reference proteome</keyword>
<name>G5IN81_9FIRM</name>
<evidence type="ECO:0000256" key="5">
    <source>
        <dbReference type="ARBA" id="ARBA00022679"/>
    </source>
</evidence>
<evidence type="ECO:0000259" key="13">
    <source>
        <dbReference type="PROSITE" id="PS50113"/>
    </source>
</evidence>
<dbReference type="InterPro" id="IPR001789">
    <property type="entry name" value="Sig_transdc_resp-reg_receiver"/>
</dbReference>
<evidence type="ECO:0000259" key="11">
    <source>
        <dbReference type="PROSITE" id="PS50110"/>
    </source>
</evidence>
<proteinExistence type="predicted"/>
<evidence type="ECO:0000256" key="2">
    <source>
        <dbReference type="ARBA" id="ARBA00012438"/>
    </source>
</evidence>
<dbReference type="SUPFAM" id="SSF52172">
    <property type="entry name" value="CheY-like"/>
    <property type="match status" value="1"/>
</dbReference>
<dbReference type="InterPro" id="IPR003661">
    <property type="entry name" value="HisK_dim/P_dom"/>
</dbReference>
<dbReference type="CDD" id="cd00082">
    <property type="entry name" value="HisKA"/>
    <property type="match status" value="1"/>
</dbReference>
<comment type="catalytic activity">
    <reaction evidence="1">
        <text>ATP + protein L-histidine = ADP + protein N-phospho-L-histidine.</text>
        <dbReference type="EC" id="2.7.13.3"/>
    </reaction>
</comment>
<evidence type="ECO:0000256" key="7">
    <source>
        <dbReference type="ARBA" id="ARBA00023012"/>
    </source>
</evidence>
<dbReference type="InterPro" id="IPR036097">
    <property type="entry name" value="HisK_dim/P_sf"/>
</dbReference>
<accession>G5IN81</accession>
<dbReference type="InterPro" id="IPR036890">
    <property type="entry name" value="HATPase_C_sf"/>
</dbReference>
<dbReference type="SUPFAM" id="SSF55874">
    <property type="entry name" value="ATPase domain of HSP90 chaperone/DNA topoisomerase II/histidine kinase"/>
    <property type="match status" value="1"/>
</dbReference>
<dbReference type="SMART" id="SM00388">
    <property type="entry name" value="HisKA"/>
    <property type="match status" value="1"/>
</dbReference>
<evidence type="ECO:0000256" key="8">
    <source>
        <dbReference type="ARBA" id="ARBA00024867"/>
    </source>
</evidence>
<comment type="function">
    <text evidence="8">May play the central regulatory role in sporulation. It may be an element of the effector pathway responsible for the activation of sporulation genes in response to nutritional stress. Spo0A may act in concert with spo0H (a sigma factor) to control the expression of some genes that are critical to the sporulation process.</text>
</comment>
<reference evidence="14 15" key="1">
    <citation type="submission" date="2011-08" db="EMBL/GenBank/DDBJ databases">
        <title>The Genome Sequence of Clostridium hathewayi WAL-18680.</title>
        <authorList>
            <consortium name="The Broad Institute Genome Sequencing Platform"/>
            <person name="Earl A."/>
            <person name="Ward D."/>
            <person name="Feldgarden M."/>
            <person name="Gevers D."/>
            <person name="Finegold S.M."/>
            <person name="Summanen P.H."/>
            <person name="Molitoris D.R."/>
            <person name="Song M."/>
            <person name="Daigneault M."/>
            <person name="Allen-Vercoe E."/>
            <person name="Young S.K."/>
            <person name="Zeng Q."/>
            <person name="Gargeya S."/>
            <person name="Fitzgerald M."/>
            <person name="Haas B."/>
            <person name="Abouelleil A."/>
            <person name="Alvarado L."/>
            <person name="Arachchi H.M."/>
            <person name="Berlin A."/>
            <person name="Brown A."/>
            <person name="Chapman S.B."/>
            <person name="Chen Z."/>
            <person name="Dunbar C."/>
            <person name="Freedman E."/>
            <person name="Gearin G."/>
            <person name="Gellesch M."/>
            <person name="Goldberg J."/>
            <person name="Griggs A."/>
            <person name="Gujja S."/>
            <person name="Heiman D."/>
            <person name="Howarth C."/>
            <person name="Larson L."/>
            <person name="Lui A."/>
            <person name="MacDonald P.J.P."/>
            <person name="Montmayeur A."/>
            <person name="Murphy C."/>
            <person name="Neiman D."/>
            <person name="Pearson M."/>
            <person name="Priest M."/>
            <person name="Roberts A."/>
            <person name="Saif S."/>
            <person name="Shea T."/>
            <person name="Shenoy N."/>
            <person name="Sisk P."/>
            <person name="Stolte C."/>
            <person name="Sykes S."/>
            <person name="Wortman J."/>
            <person name="Nusbaum C."/>
            <person name="Birren B."/>
        </authorList>
    </citation>
    <scope>NUCLEOTIDE SEQUENCE [LARGE SCALE GENOMIC DNA]</scope>
    <source>
        <strain evidence="14 15">WAL-18680</strain>
    </source>
</reference>
<dbReference type="CDD" id="cd17546">
    <property type="entry name" value="REC_hyHK_CKI1_RcsC-like"/>
    <property type="match status" value="1"/>
</dbReference>
<dbReference type="Gene3D" id="3.30.450.20">
    <property type="entry name" value="PAS domain"/>
    <property type="match status" value="4"/>
</dbReference>
<dbReference type="Gene3D" id="1.10.287.130">
    <property type="match status" value="1"/>
</dbReference>
<evidence type="ECO:0000256" key="3">
    <source>
        <dbReference type="ARBA" id="ARBA00018672"/>
    </source>
</evidence>
<evidence type="ECO:0000313" key="14">
    <source>
        <dbReference type="EMBL" id="EHI57052.1"/>
    </source>
</evidence>
<dbReference type="OrthoDB" id="9790669at2"/>
<dbReference type="InterPro" id="IPR013655">
    <property type="entry name" value="PAS_fold_3"/>
</dbReference>